<dbReference type="GO" id="GO:0003755">
    <property type="term" value="F:peptidyl-prolyl cis-trans isomerase activity"/>
    <property type="evidence" value="ECO:0007669"/>
    <property type="project" value="UniProtKB-KW"/>
</dbReference>
<dbReference type="AlphaFoldDB" id="A0A538UBQ3"/>
<comment type="caution">
    <text evidence="6">The sequence shown here is derived from an EMBL/GenBank/DDBJ whole genome shotgun (WGS) entry which is preliminary data.</text>
</comment>
<evidence type="ECO:0000256" key="4">
    <source>
        <dbReference type="SAM" id="SignalP"/>
    </source>
</evidence>
<keyword evidence="3" id="KW-0413">Isomerase</keyword>
<dbReference type="InterPro" id="IPR029000">
    <property type="entry name" value="Cyclophilin-like_dom_sf"/>
</dbReference>
<protein>
    <recommendedName>
        <fullName evidence="1">peptidylprolyl isomerase</fullName>
        <ecNumber evidence="1">5.2.1.8</ecNumber>
    </recommendedName>
</protein>
<dbReference type="InterPro" id="IPR011989">
    <property type="entry name" value="ARM-like"/>
</dbReference>
<dbReference type="InterPro" id="IPR016024">
    <property type="entry name" value="ARM-type_fold"/>
</dbReference>
<dbReference type="InterPro" id="IPR004155">
    <property type="entry name" value="PBS_lyase_HEAT"/>
</dbReference>
<evidence type="ECO:0000313" key="7">
    <source>
        <dbReference type="Proteomes" id="UP000319771"/>
    </source>
</evidence>
<dbReference type="Pfam" id="PF13646">
    <property type="entry name" value="HEAT_2"/>
    <property type="match status" value="2"/>
</dbReference>
<dbReference type="InterPro" id="IPR002130">
    <property type="entry name" value="Cyclophilin-type_PPIase_dom"/>
</dbReference>
<organism evidence="6 7">
    <name type="scientific">Eiseniibacteriota bacterium</name>
    <dbReference type="NCBI Taxonomy" id="2212470"/>
    <lineage>
        <taxon>Bacteria</taxon>
        <taxon>Candidatus Eiseniibacteriota</taxon>
    </lineage>
</organism>
<dbReference type="Gene3D" id="2.40.100.10">
    <property type="entry name" value="Cyclophilin-like"/>
    <property type="match status" value="1"/>
</dbReference>
<dbReference type="EC" id="5.2.1.8" evidence="1"/>
<dbReference type="PANTHER" id="PTHR45625">
    <property type="entry name" value="PEPTIDYL-PROLYL CIS-TRANS ISOMERASE-RELATED"/>
    <property type="match status" value="1"/>
</dbReference>
<accession>A0A538UBQ3</accession>
<keyword evidence="4" id="KW-0732">Signal</keyword>
<dbReference type="PROSITE" id="PS51257">
    <property type="entry name" value="PROKAR_LIPOPROTEIN"/>
    <property type="match status" value="1"/>
</dbReference>
<name>A0A538UBQ3_UNCEI</name>
<evidence type="ECO:0000256" key="1">
    <source>
        <dbReference type="ARBA" id="ARBA00013194"/>
    </source>
</evidence>
<dbReference type="EMBL" id="VBPB01000073">
    <property type="protein sequence ID" value="TMQ73323.1"/>
    <property type="molecule type" value="Genomic_DNA"/>
</dbReference>
<dbReference type="CDD" id="cd00317">
    <property type="entry name" value="cyclophilin"/>
    <property type="match status" value="1"/>
</dbReference>
<sequence>MLPRPPCRTFAFVLASVLLAGCGPKIPGAARSPVPPGPGIRAGAGGTTVHPVVVPLPDPSPSVARAIAIAEDQRRYDGELKRYLADRAPEVRARAALAVGRLQDSTTVPDLLPLLVDRVPQVRQEAVFALGQIGDRRARIPVEGRLGDGDPETVDMALEALGKLGDKASTPRVAEFLRSASPTLRGEAAVALWRLADSTALPALLAAHADPEPDVRWRILYALEKIVSPARVMLVVGLHLNDADWPVRAFTARTMGRQKSPRATAYLVGAFRDGNVAVAVNAIRAVQQIADSTTRGVTAALERQLSHRDPYVRVTAATALGERFAAAGVDSAGRAALRDSLRAHLGDRDAATRGAIARALLRQGTGSDRTRVQALLRDDPSLYTRVAIIGAWPGEAVATLRPLLDGANPLFIRNSAADRLGELKDRASAPALRAGLADTSFLFVASCAGALAALGDSTSIPALTRAWSERAGDADADARNAIRDALRDLAGRAFADSLARLHPARNAKPASYPADFAEAPKARGAILHTTAGDIEWAFYGKQAPQTVKNFVRLAERGYFDGLTVHRVVPNFVIQDGDPTGTGSGGPGYTIRCEYNHLRYDSGMVGMALSGKDTGGSQWFITHSPQPHLNGRYTIFAQVVRGMDVVSSVVQGDQVTKVEILR</sequence>
<dbReference type="PANTHER" id="PTHR45625:SF4">
    <property type="entry name" value="PEPTIDYLPROLYL ISOMERASE DOMAIN AND WD REPEAT-CONTAINING PROTEIN 1"/>
    <property type="match status" value="1"/>
</dbReference>
<evidence type="ECO:0000259" key="5">
    <source>
        <dbReference type="PROSITE" id="PS50072"/>
    </source>
</evidence>
<dbReference type="PRINTS" id="PR00153">
    <property type="entry name" value="CSAPPISMRASE"/>
</dbReference>
<dbReference type="Pfam" id="PF00160">
    <property type="entry name" value="Pro_isomerase"/>
    <property type="match status" value="1"/>
</dbReference>
<feature type="chain" id="PRO_5022082036" description="peptidylprolyl isomerase" evidence="4">
    <location>
        <begin position="21"/>
        <end position="661"/>
    </location>
</feature>
<dbReference type="SUPFAM" id="SSF48371">
    <property type="entry name" value="ARM repeat"/>
    <property type="match status" value="2"/>
</dbReference>
<feature type="signal peptide" evidence="4">
    <location>
        <begin position="1"/>
        <end position="20"/>
    </location>
</feature>
<dbReference type="SUPFAM" id="SSF50891">
    <property type="entry name" value="Cyclophilin-like"/>
    <property type="match status" value="1"/>
</dbReference>
<evidence type="ECO:0000256" key="3">
    <source>
        <dbReference type="ARBA" id="ARBA00023235"/>
    </source>
</evidence>
<dbReference type="Proteomes" id="UP000319771">
    <property type="component" value="Unassembled WGS sequence"/>
</dbReference>
<dbReference type="PROSITE" id="PS50072">
    <property type="entry name" value="CSA_PPIASE_2"/>
    <property type="match status" value="1"/>
</dbReference>
<dbReference type="Gene3D" id="1.25.10.10">
    <property type="entry name" value="Leucine-rich Repeat Variant"/>
    <property type="match status" value="3"/>
</dbReference>
<evidence type="ECO:0000256" key="2">
    <source>
        <dbReference type="ARBA" id="ARBA00023110"/>
    </source>
</evidence>
<keyword evidence="2" id="KW-0697">Rotamase</keyword>
<evidence type="ECO:0000313" key="6">
    <source>
        <dbReference type="EMBL" id="TMQ73323.1"/>
    </source>
</evidence>
<dbReference type="SMART" id="SM00567">
    <property type="entry name" value="EZ_HEAT"/>
    <property type="match status" value="8"/>
</dbReference>
<dbReference type="InterPro" id="IPR044666">
    <property type="entry name" value="Cyclophilin_A-like"/>
</dbReference>
<feature type="domain" description="PPIase cyclophilin-type" evidence="5">
    <location>
        <begin position="528"/>
        <end position="648"/>
    </location>
</feature>
<gene>
    <name evidence="6" type="ORF">E6K81_04935</name>
</gene>
<proteinExistence type="predicted"/>
<reference evidence="6 7" key="1">
    <citation type="journal article" date="2019" name="Nat. Microbiol.">
        <title>Mediterranean grassland soil C-N compound turnover is dependent on rainfall and depth, and is mediated by genomically divergent microorganisms.</title>
        <authorList>
            <person name="Diamond S."/>
            <person name="Andeer P.F."/>
            <person name="Li Z."/>
            <person name="Crits-Christoph A."/>
            <person name="Burstein D."/>
            <person name="Anantharaman K."/>
            <person name="Lane K.R."/>
            <person name="Thomas B.C."/>
            <person name="Pan C."/>
            <person name="Northen T.R."/>
            <person name="Banfield J.F."/>
        </authorList>
    </citation>
    <scope>NUCLEOTIDE SEQUENCE [LARGE SCALE GENOMIC DNA]</scope>
    <source>
        <strain evidence="6">WS_11</strain>
    </source>
</reference>